<protein>
    <submittedName>
        <fullName evidence="3">F-box protein At4g09790</fullName>
    </submittedName>
</protein>
<dbReference type="InterPro" id="IPR036047">
    <property type="entry name" value="F-box-like_dom_sf"/>
</dbReference>
<dbReference type="SMART" id="SM00256">
    <property type="entry name" value="FBOX"/>
    <property type="match status" value="1"/>
</dbReference>
<dbReference type="NCBIfam" id="TIGR01640">
    <property type="entry name" value="F_box_assoc_1"/>
    <property type="match status" value="1"/>
</dbReference>
<evidence type="ECO:0000313" key="3">
    <source>
        <dbReference type="RefSeq" id="XP_010468266.1"/>
    </source>
</evidence>
<dbReference type="InterPro" id="IPR001810">
    <property type="entry name" value="F-box_dom"/>
</dbReference>
<proteinExistence type="predicted"/>
<dbReference type="CDD" id="cd22157">
    <property type="entry name" value="F-box_AtFBW1-like"/>
    <property type="match status" value="1"/>
</dbReference>
<feature type="domain" description="F-box" evidence="1">
    <location>
        <begin position="1"/>
        <end position="46"/>
    </location>
</feature>
<reference evidence="2" key="1">
    <citation type="journal article" date="2014" name="Nat. Commun.">
        <title>The emerging biofuel crop Camelina sativa retains a highly undifferentiated hexaploid genome structure.</title>
        <authorList>
            <person name="Kagale S."/>
            <person name="Koh C."/>
            <person name="Nixon J."/>
            <person name="Bollina V."/>
            <person name="Clarke W.E."/>
            <person name="Tuteja R."/>
            <person name="Spillane C."/>
            <person name="Robinson S.J."/>
            <person name="Links M.G."/>
            <person name="Clarke C."/>
            <person name="Higgins E.E."/>
            <person name="Huebert T."/>
            <person name="Sharpe A.G."/>
            <person name="Parkin I.A."/>
        </authorList>
    </citation>
    <scope>NUCLEOTIDE SEQUENCE [LARGE SCALE GENOMIC DNA]</scope>
    <source>
        <strain evidence="2">cv. DH55</strain>
    </source>
</reference>
<dbReference type="Gene3D" id="1.20.1280.50">
    <property type="match status" value="1"/>
</dbReference>
<dbReference type="GeneID" id="104748300"/>
<reference evidence="3" key="2">
    <citation type="submission" date="2025-08" db="UniProtKB">
        <authorList>
            <consortium name="RefSeq"/>
        </authorList>
    </citation>
    <scope>IDENTIFICATION</scope>
    <source>
        <tissue evidence="3">Leaf</tissue>
    </source>
</reference>
<dbReference type="InterPro" id="IPR050233">
    <property type="entry name" value="A_thaliana_F-box"/>
</dbReference>
<gene>
    <name evidence="3" type="primary">LOC104748300</name>
</gene>
<dbReference type="SUPFAM" id="SSF81383">
    <property type="entry name" value="F-box domain"/>
    <property type="match status" value="1"/>
</dbReference>
<sequence length="359" mass="41081">MTTMSDLPRDLVVRILSRVPLTCMRRVRFTCKKWNSISKDPRFVKMHIDNAARQLIIMMSEHRLWLMSVNLHGYEDEDQLEGIGKLTSLTNNNNSDDQVEISKVFHSNGLLLVLPTDKTRLVSNSWRVLDGITPDDWEVNPYKRGVSVSLKGDTYFFAKEKLVEDAQGYVNLGDVQDFLICFDFTSERFGPRLPLPFHSYPDDTVTLSSVREEQLAVYYLRDTWTMEIWVTDKIEPNVVSWNKKVFLAVDLEPLVGPIHQFAYQGGLFFIDEEKKIAVVFDKDQYLINDRAYLIGGNGGYYKEVDLGYLNGHNGIQQVEDVMPPDDDDDVIAPLGCSYSPSSVKIQHGIGARGKRKERD</sequence>
<accession>A0ABM0WAU9</accession>
<keyword evidence="2" id="KW-1185">Reference proteome</keyword>
<name>A0ABM0WAU9_CAMSA</name>
<dbReference type="PROSITE" id="PS50181">
    <property type="entry name" value="FBOX"/>
    <property type="match status" value="1"/>
</dbReference>
<dbReference type="Pfam" id="PF07734">
    <property type="entry name" value="FBA_1"/>
    <property type="match status" value="2"/>
</dbReference>
<evidence type="ECO:0000259" key="1">
    <source>
        <dbReference type="PROSITE" id="PS50181"/>
    </source>
</evidence>
<organism evidence="2 3">
    <name type="scientific">Camelina sativa</name>
    <name type="common">False flax</name>
    <name type="synonym">Myagrum sativum</name>
    <dbReference type="NCBI Taxonomy" id="90675"/>
    <lineage>
        <taxon>Eukaryota</taxon>
        <taxon>Viridiplantae</taxon>
        <taxon>Streptophyta</taxon>
        <taxon>Embryophyta</taxon>
        <taxon>Tracheophyta</taxon>
        <taxon>Spermatophyta</taxon>
        <taxon>Magnoliopsida</taxon>
        <taxon>eudicotyledons</taxon>
        <taxon>Gunneridae</taxon>
        <taxon>Pentapetalae</taxon>
        <taxon>rosids</taxon>
        <taxon>malvids</taxon>
        <taxon>Brassicales</taxon>
        <taxon>Brassicaceae</taxon>
        <taxon>Camelineae</taxon>
        <taxon>Camelina</taxon>
    </lineage>
</organism>
<dbReference type="Proteomes" id="UP000694864">
    <property type="component" value="Chromosome 15"/>
</dbReference>
<dbReference type="InterPro" id="IPR006527">
    <property type="entry name" value="F-box-assoc_dom_typ1"/>
</dbReference>
<evidence type="ECO:0000313" key="2">
    <source>
        <dbReference type="Proteomes" id="UP000694864"/>
    </source>
</evidence>
<dbReference type="InterPro" id="IPR017451">
    <property type="entry name" value="F-box-assoc_interact_dom"/>
</dbReference>
<dbReference type="RefSeq" id="XP_010468266.1">
    <property type="nucleotide sequence ID" value="XM_010469964.1"/>
</dbReference>
<dbReference type="PANTHER" id="PTHR47993">
    <property type="entry name" value="OS09G0372900 PROTEIN-RELATED"/>
    <property type="match status" value="1"/>
</dbReference>
<dbReference type="PANTHER" id="PTHR47993:SF289">
    <property type="entry name" value="F-BOX ASSOCIATED UBIQUITINATION EFFECTOR FAMILY PROTEIN"/>
    <property type="match status" value="1"/>
</dbReference>
<dbReference type="Pfam" id="PF00646">
    <property type="entry name" value="F-box"/>
    <property type="match status" value="1"/>
</dbReference>